<proteinExistence type="predicted"/>
<evidence type="ECO:0000313" key="1">
    <source>
        <dbReference type="EMBL" id="CCA23620.1"/>
    </source>
</evidence>
<dbReference type="AlphaFoldDB" id="F0WQL1"/>
<gene>
    <name evidence="1" type="primary">AlNc14C200G8679</name>
    <name evidence="1" type="ORF">ALNC14_097640</name>
</gene>
<name>F0WQL1_9STRA</name>
<protein>
    <submittedName>
        <fullName evidence="1">AlNc14C200G8679 protein</fullName>
    </submittedName>
</protein>
<dbReference type="EMBL" id="FR824245">
    <property type="protein sequence ID" value="CCA23620.1"/>
    <property type="molecule type" value="Genomic_DNA"/>
</dbReference>
<sequence length="126" mass="14494">MDASMIADWPARCILMKRGIKSSLIAIQLELDWKGHSETAKIGRHYCEQRSPLKTACYIWTGDGVTVVKPTSNENHQTAWAIYHVHGCSGRLYNEYWVYKQNIPIFVKIKQNIPKSKIMKQNVTKS</sequence>
<reference evidence="1" key="2">
    <citation type="submission" date="2011-02" db="EMBL/GenBank/DDBJ databases">
        <authorList>
            <person name="MacLean D."/>
        </authorList>
    </citation>
    <scope>NUCLEOTIDE SEQUENCE</scope>
</reference>
<organism evidence="1">
    <name type="scientific">Albugo laibachii Nc14</name>
    <dbReference type="NCBI Taxonomy" id="890382"/>
    <lineage>
        <taxon>Eukaryota</taxon>
        <taxon>Sar</taxon>
        <taxon>Stramenopiles</taxon>
        <taxon>Oomycota</taxon>
        <taxon>Peronosporomycetes</taxon>
        <taxon>Albuginales</taxon>
        <taxon>Albuginaceae</taxon>
        <taxon>Albugo</taxon>
    </lineage>
</organism>
<dbReference type="HOGENOM" id="CLU_2065841_0_0_1"/>
<accession>F0WQL1</accession>
<reference evidence="1" key="1">
    <citation type="journal article" date="2011" name="PLoS Biol.">
        <title>Gene gain and loss during evolution of obligate parasitism in the white rust pathogen of Arabidopsis thaliana.</title>
        <authorList>
            <person name="Kemen E."/>
            <person name="Gardiner A."/>
            <person name="Schultz-Larsen T."/>
            <person name="Kemen A.C."/>
            <person name="Balmuth A.L."/>
            <person name="Robert-Seilaniantz A."/>
            <person name="Bailey K."/>
            <person name="Holub E."/>
            <person name="Studholme D.J."/>
            <person name="Maclean D."/>
            <person name="Jones J.D."/>
        </authorList>
    </citation>
    <scope>NUCLEOTIDE SEQUENCE</scope>
</reference>